<dbReference type="EMBL" id="HACA01028885">
    <property type="protein sequence ID" value="CDW46246.1"/>
    <property type="molecule type" value="Transcribed_RNA"/>
</dbReference>
<reference evidence="2" key="1">
    <citation type="submission" date="2014-05" db="EMBL/GenBank/DDBJ databases">
        <authorList>
            <person name="Chronopoulou M."/>
        </authorList>
    </citation>
    <scope>NUCLEOTIDE SEQUENCE</scope>
    <source>
        <tissue evidence="2">Whole organism</tissue>
    </source>
</reference>
<evidence type="ECO:0000313" key="2">
    <source>
        <dbReference type="EMBL" id="CDW46246.1"/>
    </source>
</evidence>
<name>A0A0K2V8I1_LEPSM</name>
<protein>
    <submittedName>
        <fullName evidence="2">Uncharacterized protein</fullName>
    </submittedName>
</protein>
<feature type="chain" id="PRO_5005489237" evidence="1">
    <location>
        <begin position="24"/>
        <end position="139"/>
    </location>
</feature>
<dbReference type="AlphaFoldDB" id="A0A0K2V8I1"/>
<feature type="signal peptide" evidence="1">
    <location>
        <begin position="1"/>
        <end position="23"/>
    </location>
</feature>
<keyword evidence="1" id="KW-0732">Signal</keyword>
<accession>A0A0K2V8I1</accession>
<sequence>SFANMKWWYSLLIIFFLLDSIHSLKRDRKDISVVVSTLQDPRPPAWSKAISPSFKKFNRNLGKFRAVRDLNELNGDVYGLQSNFKAALLRAIILEQSNTVDLKLTTSPSGSGIIKFDGLQNREGWTLLEIKATVIKPLD</sequence>
<proteinExistence type="predicted"/>
<organism evidence="2">
    <name type="scientific">Lepeophtheirus salmonis</name>
    <name type="common">Salmon louse</name>
    <name type="synonym">Caligus salmonis</name>
    <dbReference type="NCBI Taxonomy" id="72036"/>
    <lineage>
        <taxon>Eukaryota</taxon>
        <taxon>Metazoa</taxon>
        <taxon>Ecdysozoa</taxon>
        <taxon>Arthropoda</taxon>
        <taxon>Crustacea</taxon>
        <taxon>Multicrustacea</taxon>
        <taxon>Hexanauplia</taxon>
        <taxon>Copepoda</taxon>
        <taxon>Siphonostomatoida</taxon>
        <taxon>Caligidae</taxon>
        <taxon>Lepeophtheirus</taxon>
    </lineage>
</organism>
<feature type="non-terminal residue" evidence="2">
    <location>
        <position position="1"/>
    </location>
</feature>
<evidence type="ECO:0000256" key="1">
    <source>
        <dbReference type="SAM" id="SignalP"/>
    </source>
</evidence>